<dbReference type="Pfam" id="PF02144">
    <property type="entry name" value="Rad1"/>
    <property type="match status" value="1"/>
</dbReference>
<evidence type="ECO:0000313" key="8">
    <source>
        <dbReference type="EMBL" id="KZT53336.1"/>
    </source>
</evidence>
<dbReference type="GO" id="GO:0000077">
    <property type="term" value="P:DNA damage checkpoint signaling"/>
    <property type="evidence" value="ECO:0007669"/>
    <property type="project" value="InterPro"/>
</dbReference>
<reference evidence="8 9" key="1">
    <citation type="journal article" date="2016" name="Mol. Biol. Evol.">
        <title>Comparative Genomics of Early-Diverging Mushroom-Forming Fungi Provides Insights into the Origins of Lignocellulose Decay Capabilities.</title>
        <authorList>
            <person name="Nagy L.G."/>
            <person name="Riley R."/>
            <person name="Tritt A."/>
            <person name="Adam C."/>
            <person name="Daum C."/>
            <person name="Floudas D."/>
            <person name="Sun H."/>
            <person name="Yadav J.S."/>
            <person name="Pangilinan J."/>
            <person name="Larsson K.H."/>
            <person name="Matsuura K."/>
            <person name="Barry K."/>
            <person name="Labutti K."/>
            <person name="Kuo R."/>
            <person name="Ohm R.A."/>
            <person name="Bhattacharya S.S."/>
            <person name="Shirouzu T."/>
            <person name="Yoshinaga Y."/>
            <person name="Martin F.M."/>
            <person name="Grigoriev I.V."/>
            <person name="Hibbett D.S."/>
        </authorList>
    </citation>
    <scope>NUCLEOTIDE SEQUENCE [LARGE SCALE GENOMIC DNA]</scope>
    <source>
        <strain evidence="8 9">HHB12733</strain>
    </source>
</reference>
<gene>
    <name evidence="8" type="ORF">CALCODRAFT_511479</name>
</gene>
<comment type="subcellular location">
    <subcellularLocation>
        <location evidence="1">Nucleus</location>
    </subcellularLocation>
</comment>
<keyword evidence="9" id="KW-1185">Reference proteome</keyword>
<protein>
    <submittedName>
        <fullName evidence="8">Uncharacterized protein</fullName>
    </submittedName>
</protein>
<evidence type="ECO:0000256" key="2">
    <source>
        <dbReference type="ARBA" id="ARBA00010991"/>
    </source>
</evidence>
<evidence type="ECO:0000256" key="1">
    <source>
        <dbReference type="ARBA" id="ARBA00004123"/>
    </source>
</evidence>
<feature type="region of interest" description="Disordered" evidence="6">
    <location>
        <begin position="950"/>
        <end position="969"/>
    </location>
</feature>
<proteinExistence type="inferred from homology"/>
<sequence>MLGGFLCPLMFSPAGQCSAFTIKGGATVKFPDGQLWQHKGAILFCLGQTLTSHLDHKYWAHTAVVASLAAGVPVYRAHPEAHNLERWVVKPCPCAVREGYVQFLPSDAVNLAALIGMVCDKDCLNPRPLPALLQSDWEHMWWFPAWIRTLERAWHYAQWTLSAVWVAPSFCSETLSMWMWALCNHYVVMQSHSRCNWQLIVESHNVMPLAIILNVLNGKSTIKTFVTMGVQTRGLRFRLQRALTYRCSAYVYSKTFDCWTPPPTEEGNKPLPEVDMNLGLLLATLLCMEAHPNRSETGGCCCTCMLSGEDLATVSTLSCHTNLTTQSFLQTYEPVPCTLHQHNWNEDQMIFLRIMMTPEHFVNLFQLFATREPSKHIKITVVPILLHADVDNYYHQGHLSFQTCSPLESSETKITVRQVDGKTKGLTLLEIGTKETFSLTYVLSTPLQRVSFRGLDGFIAALEAAKISQAVVLRIGREYILQMQFMICFNTGVDVENQTGTGMQNQGRECGTSHANYLEYVVSPLSSEIAWCPANTVWLDIAAALVNCVADDVDTLLNQLGALPCLVHNGAVCSYLQCWAVILLSCVTAAGGARLPLGIQQEHIPARFVVEFDLEQPADPPNAEARRFAPLDAQWQLRLQDDFLSPVVLVGGETAQSDMDTVTHARDLLSQLSVLWTLLNMELPALMQLEVLEDYGCMLNWHIVASIPIGLNTNRLPTVVCDAVMGCTPMQWSSHGSVWGGRIGEWKHLLPEHHEEHAEQAQWIVHLLGYLWVKFLFPGYALDTTPRSSYLILLLQFITEAVQWMQHFKLPYGWLGPDHAHHPPMDAMMEKGWLRLFEKAPLLSLTPSRVETMLWLRHHWDLVGSRMPYTVGPGLSAGNHAVFGREDAGAGGTQFGCGTALNLRLGAPDASGRCLPLPATESTQVPSHTVAAAQVDIVARMATSLFIPREDGEDHAPLTPTGPTSERRVWDGTADARNGIWNPPPPTFKILLLPDIPTIHELGNIIIDLTRTILPCASAVSMGDALCGECVLREMDEDEIDHGQGGHQVGKKSKHKPCCQHNGNYCSIPHSIYQGGDWDAKKIMEPEYCKVVLSLLLACRNKQLPDLVACCTFF</sequence>
<dbReference type="PANTHER" id="PTHR10870">
    <property type="entry name" value="CELL CYCLE CHECKPOINT PROTEIN RAD1"/>
    <property type="match status" value="1"/>
</dbReference>
<dbReference type="GO" id="GO:0006281">
    <property type="term" value="P:DNA repair"/>
    <property type="evidence" value="ECO:0007669"/>
    <property type="project" value="UniProtKB-KW"/>
</dbReference>
<evidence type="ECO:0000256" key="3">
    <source>
        <dbReference type="ARBA" id="ARBA00022763"/>
    </source>
</evidence>
<organism evidence="8 9">
    <name type="scientific">Calocera cornea HHB12733</name>
    <dbReference type="NCBI Taxonomy" id="1353952"/>
    <lineage>
        <taxon>Eukaryota</taxon>
        <taxon>Fungi</taxon>
        <taxon>Dikarya</taxon>
        <taxon>Basidiomycota</taxon>
        <taxon>Agaricomycotina</taxon>
        <taxon>Dacrymycetes</taxon>
        <taxon>Dacrymycetales</taxon>
        <taxon>Dacrymycetaceae</taxon>
        <taxon>Calocera</taxon>
    </lineage>
</organism>
<name>A0A165DQU5_9BASI</name>
<dbReference type="AlphaFoldDB" id="A0A165DQU5"/>
<evidence type="ECO:0000313" key="9">
    <source>
        <dbReference type="Proteomes" id="UP000076842"/>
    </source>
</evidence>
<accession>A0A165DQU5</accession>
<keyword evidence="5" id="KW-0539">Nucleus</keyword>
<keyword evidence="4" id="KW-0234">DNA repair</keyword>
<dbReference type="EMBL" id="KV424040">
    <property type="protein sequence ID" value="KZT53336.1"/>
    <property type="molecule type" value="Genomic_DNA"/>
</dbReference>
<evidence type="ECO:0000256" key="5">
    <source>
        <dbReference type="ARBA" id="ARBA00023242"/>
    </source>
</evidence>
<dbReference type="InParanoid" id="A0A165DQU5"/>
<keyword evidence="7" id="KW-0732">Signal</keyword>
<evidence type="ECO:0000256" key="6">
    <source>
        <dbReference type="SAM" id="MobiDB-lite"/>
    </source>
</evidence>
<dbReference type="Proteomes" id="UP000076842">
    <property type="component" value="Unassembled WGS sequence"/>
</dbReference>
<dbReference type="Gene3D" id="3.70.10.10">
    <property type="match status" value="1"/>
</dbReference>
<evidence type="ECO:0000256" key="7">
    <source>
        <dbReference type="SAM" id="SignalP"/>
    </source>
</evidence>
<dbReference type="GO" id="GO:0030896">
    <property type="term" value="C:checkpoint clamp complex"/>
    <property type="evidence" value="ECO:0007669"/>
    <property type="project" value="TreeGrafter"/>
</dbReference>
<comment type="similarity">
    <text evidence="2">Belongs to the rad1 family.</text>
</comment>
<dbReference type="InterPro" id="IPR003021">
    <property type="entry name" value="Rad1_Rec1_Rad17"/>
</dbReference>
<evidence type="ECO:0000256" key="4">
    <source>
        <dbReference type="ARBA" id="ARBA00023204"/>
    </source>
</evidence>
<dbReference type="PANTHER" id="PTHR10870:SF0">
    <property type="entry name" value="CELL CYCLE CHECKPOINT PROTEIN RAD1"/>
    <property type="match status" value="1"/>
</dbReference>
<feature type="signal peptide" evidence="7">
    <location>
        <begin position="1"/>
        <end position="19"/>
    </location>
</feature>
<feature type="chain" id="PRO_5007856739" evidence="7">
    <location>
        <begin position="20"/>
        <end position="1114"/>
    </location>
</feature>
<keyword evidence="3" id="KW-0227">DNA damage</keyword>